<evidence type="ECO:0000313" key="3">
    <source>
        <dbReference type="Proteomes" id="UP000314294"/>
    </source>
</evidence>
<dbReference type="Proteomes" id="UP000314294">
    <property type="component" value="Unassembled WGS sequence"/>
</dbReference>
<comment type="caution">
    <text evidence="2">The sequence shown here is derived from an EMBL/GenBank/DDBJ whole genome shotgun (WGS) entry which is preliminary data.</text>
</comment>
<evidence type="ECO:0000313" key="2">
    <source>
        <dbReference type="EMBL" id="TNN75362.1"/>
    </source>
</evidence>
<keyword evidence="3" id="KW-1185">Reference proteome</keyword>
<name>A0A4Z2IDH6_9TELE</name>
<dbReference type="AlphaFoldDB" id="A0A4Z2IDH6"/>
<evidence type="ECO:0000256" key="1">
    <source>
        <dbReference type="SAM" id="MobiDB-lite"/>
    </source>
</evidence>
<gene>
    <name evidence="2" type="ORF">EYF80_014409</name>
</gene>
<feature type="region of interest" description="Disordered" evidence="1">
    <location>
        <begin position="1"/>
        <end position="28"/>
    </location>
</feature>
<sequence>MTGFQQIGEEGVRGRKRGGQAEGEREEGIRREVLGVEEKRGGGGWCQRVGRRLCVCEEVQGFDACWGSLGWAVHAAASRPKALYKFDASDNLQLTPILDMTH</sequence>
<dbReference type="EMBL" id="SRLO01000104">
    <property type="protein sequence ID" value="TNN75362.1"/>
    <property type="molecule type" value="Genomic_DNA"/>
</dbReference>
<accession>A0A4Z2IDH6</accession>
<organism evidence="2 3">
    <name type="scientific">Liparis tanakae</name>
    <name type="common">Tanaka's snailfish</name>
    <dbReference type="NCBI Taxonomy" id="230148"/>
    <lineage>
        <taxon>Eukaryota</taxon>
        <taxon>Metazoa</taxon>
        <taxon>Chordata</taxon>
        <taxon>Craniata</taxon>
        <taxon>Vertebrata</taxon>
        <taxon>Euteleostomi</taxon>
        <taxon>Actinopterygii</taxon>
        <taxon>Neopterygii</taxon>
        <taxon>Teleostei</taxon>
        <taxon>Neoteleostei</taxon>
        <taxon>Acanthomorphata</taxon>
        <taxon>Eupercaria</taxon>
        <taxon>Perciformes</taxon>
        <taxon>Cottioidei</taxon>
        <taxon>Cottales</taxon>
        <taxon>Liparidae</taxon>
        <taxon>Liparis</taxon>
    </lineage>
</organism>
<reference evidence="2 3" key="1">
    <citation type="submission" date="2019-03" db="EMBL/GenBank/DDBJ databases">
        <title>First draft genome of Liparis tanakae, snailfish: a comprehensive survey of snailfish specific genes.</title>
        <authorList>
            <person name="Kim W."/>
            <person name="Song I."/>
            <person name="Jeong J.-H."/>
            <person name="Kim D."/>
            <person name="Kim S."/>
            <person name="Ryu S."/>
            <person name="Song J.Y."/>
            <person name="Lee S.K."/>
        </authorList>
    </citation>
    <scope>NUCLEOTIDE SEQUENCE [LARGE SCALE GENOMIC DNA]</scope>
    <source>
        <tissue evidence="2">Muscle</tissue>
    </source>
</reference>
<protein>
    <submittedName>
        <fullName evidence="2">Uncharacterized protein</fullName>
    </submittedName>
</protein>
<proteinExistence type="predicted"/>